<accession>A0A563EQ38</accession>
<organism evidence="1 2">
    <name type="scientific">Lentzea tibetensis</name>
    <dbReference type="NCBI Taxonomy" id="2591470"/>
    <lineage>
        <taxon>Bacteria</taxon>
        <taxon>Bacillati</taxon>
        <taxon>Actinomycetota</taxon>
        <taxon>Actinomycetes</taxon>
        <taxon>Pseudonocardiales</taxon>
        <taxon>Pseudonocardiaceae</taxon>
        <taxon>Lentzea</taxon>
    </lineage>
</organism>
<comment type="caution">
    <text evidence="1">The sequence shown here is derived from an EMBL/GenBank/DDBJ whole genome shotgun (WGS) entry which is preliminary data.</text>
</comment>
<dbReference type="Proteomes" id="UP000316639">
    <property type="component" value="Unassembled WGS sequence"/>
</dbReference>
<reference evidence="1 2" key="1">
    <citation type="submission" date="2019-07" db="EMBL/GenBank/DDBJ databases">
        <title>Lentzea xizangensis sp. nov., isolated from Qinghai-Tibetan Plateau Soils.</title>
        <authorList>
            <person name="Huang J."/>
        </authorList>
    </citation>
    <scope>NUCLEOTIDE SEQUENCE [LARGE SCALE GENOMIC DNA]</scope>
    <source>
        <strain evidence="1 2">FXJ1.1311</strain>
    </source>
</reference>
<protein>
    <submittedName>
        <fullName evidence="1">Uncharacterized protein</fullName>
    </submittedName>
</protein>
<proteinExistence type="predicted"/>
<evidence type="ECO:0000313" key="1">
    <source>
        <dbReference type="EMBL" id="TWP49524.1"/>
    </source>
</evidence>
<dbReference type="AlphaFoldDB" id="A0A563EQ38"/>
<sequence>MSATDFDFLHGRWHVHHRKIADIAGRGTEWVEFPATTEVWPVLGGIGTVENMVALDFEGMPLRLYDTERDVWRIWWASTRQPGHLDPPVEGGFADGHGVFLGEDVVGGQPVRVRFDWTPGETPVWGAVLLLRRRRHLGEELDHDVHPALHDRVIAGSVRCGVLTCAQSPPDQYGVVVECEEDPCTLCQGSGTMYWKQPVPGPEGLVLHEMSHPCPRGCSGWWRLPAAERAGVVAGNCAQANELEHPAGSV</sequence>
<dbReference type="EMBL" id="VOBR01000015">
    <property type="protein sequence ID" value="TWP49524.1"/>
    <property type="molecule type" value="Genomic_DNA"/>
</dbReference>
<evidence type="ECO:0000313" key="2">
    <source>
        <dbReference type="Proteomes" id="UP000316639"/>
    </source>
</evidence>
<keyword evidence="2" id="KW-1185">Reference proteome</keyword>
<dbReference type="RefSeq" id="WP_146354445.1">
    <property type="nucleotide sequence ID" value="NZ_VOBR01000015.1"/>
</dbReference>
<gene>
    <name evidence="1" type="ORF">FKR81_23575</name>
</gene>
<name>A0A563EQ38_9PSEU</name>
<dbReference type="OrthoDB" id="9814791at2"/>